<evidence type="ECO:0000313" key="6">
    <source>
        <dbReference type="EMBL" id="MBC2868209.1"/>
    </source>
</evidence>
<dbReference type="GO" id="GO:0004252">
    <property type="term" value="F:serine-type endopeptidase activity"/>
    <property type="evidence" value="ECO:0007669"/>
    <property type="project" value="InterPro"/>
</dbReference>
<dbReference type="InterPro" id="IPR002471">
    <property type="entry name" value="Pept_S9_AS"/>
</dbReference>
<dbReference type="InterPro" id="IPR050278">
    <property type="entry name" value="Serine_Prot_S9B/DPPIV"/>
</dbReference>
<dbReference type="GO" id="GO:0008239">
    <property type="term" value="F:dipeptidyl-peptidase activity"/>
    <property type="evidence" value="ECO:0007669"/>
    <property type="project" value="TreeGrafter"/>
</dbReference>
<dbReference type="SUPFAM" id="SSF82171">
    <property type="entry name" value="DPP6 N-terminal domain-like"/>
    <property type="match status" value="1"/>
</dbReference>
<dbReference type="Pfam" id="PF00930">
    <property type="entry name" value="DPPIV_N"/>
    <property type="match status" value="1"/>
</dbReference>
<dbReference type="PANTHER" id="PTHR11731:SF193">
    <property type="entry name" value="DIPEPTIDYL PEPTIDASE 9"/>
    <property type="match status" value="1"/>
</dbReference>
<dbReference type="InterPro" id="IPR002470">
    <property type="entry name" value="Peptidase_S9A"/>
</dbReference>
<feature type="compositionally biased region" description="Basic and acidic residues" evidence="3">
    <location>
        <begin position="79"/>
        <end position="89"/>
    </location>
</feature>
<dbReference type="InterPro" id="IPR029058">
    <property type="entry name" value="AB_hydrolase_fold"/>
</dbReference>
<sequence>MTTEPVSFPRRHARTQRFTLGAPRAFTVAPDASRVVFLRSGSGTDRAHALWTLDLDDRTERLAADPRALLGGAAEDLSPEERARRERSREGGAGIVGYATDAAVELASFALSGRLFTAELRAGTTRELRVPGPVIDPRPSPDGRHIAYVTGGALRVVGAEGDGDRALAEPEEQSVTYGLAEFVAAEEMGRARGFWWAPESDRLLVARADDAPVGQWWISDPAQPGREPAHVRYPAAGTANADVRLFVIGLDGARTEVVWDRERYPYLARVHWSQAGAPLLLVQARDQRSQLYLAVDPDAGTTRMVHADEDPTWLDLFPGVPCWSPSGQLVRIADEGGARVLAVGERPLTGPQLHVRAVLDVSDDDVLVSASAGAEAAEAEIGEVHVYRVNELGVERVSQEAGVHSAVRAGGVTVLVSATPDRPGARVRVLQGGKQTAIIASRAEDPGLTPRVTLTQGGARKIPCAVLMPTDYPHDTSTALPVLLDPYGGPHGPRVLAAHNAHLTSQWFADQGFAVVVADGRGTPGRSPAWEKAVHHDFTVTLEDQIEALHDLAKTYPLDLDRVAVRGWSYGGYLAALAVLRRPDVFHAGIAGAPVTDWRLYDTHYTERYLGDPAAHPETYAKNSLVTDTGLSAPAEPHRPLMIVHGLADDNVVVAHALRLSSALLAAGRPHEVLPLSGVTHMTPQEQVAENLLLLQVDFLKRSLGLA</sequence>
<dbReference type="PROSITE" id="PS00708">
    <property type="entry name" value="PRO_ENDOPEP_SER"/>
    <property type="match status" value="1"/>
</dbReference>
<keyword evidence="7" id="KW-1185">Reference proteome</keyword>
<keyword evidence="2" id="KW-0378">Hydrolase</keyword>
<dbReference type="RefSeq" id="WP_159669194.1">
    <property type="nucleotide sequence ID" value="NZ_JACMHY010000011.1"/>
</dbReference>
<dbReference type="GO" id="GO:0006508">
    <property type="term" value="P:proteolysis"/>
    <property type="evidence" value="ECO:0007669"/>
    <property type="project" value="UniProtKB-KW"/>
</dbReference>
<dbReference type="PRINTS" id="PR00862">
    <property type="entry name" value="PROLIGOPTASE"/>
</dbReference>
<dbReference type="PANTHER" id="PTHR11731">
    <property type="entry name" value="PROTEASE FAMILY S9B,C DIPEPTIDYL-PEPTIDASE IV-RELATED"/>
    <property type="match status" value="1"/>
</dbReference>
<dbReference type="Proteomes" id="UP000517694">
    <property type="component" value="Unassembled WGS sequence"/>
</dbReference>
<organism evidence="6 7">
    <name type="scientific">Streptomyces mexicanus</name>
    <dbReference type="NCBI Taxonomy" id="178566"/>
    <lineage>
        <taxon>Bacteria</taxon>
        <taxon>Bacillati</taxon>
        <taxon>Actinomycetota</taxon>
        <taxon>Actinomycetes</taxon>
        <taxon>Kitasatosporales</taxon>
        <taxon>Streptomycetaceae</taxon>
        <taxon>Streptomyces</taxon>
    </lineage>
</organism>
<evidence type="ECO:0000259" key="5">
    <source>
        <dbReference type="Pfam" id="PF00930"/>
    </source>
</evidence>
<protein>
    <submittedName>
        <fullName evidence="6">Prolyl oligopeptidase family serine peptidase</fullName>
    </submittedName>
</protein>
<evidence type="ECO:0000256" key="3">
    <source>
        <dbReference type="SAM" id="MobiDB-lite"/>
    </source>
</evidence>
<keyword evidence="1" id="KW-0645">Protease</keyword>
<name>A0A7X1LSW8_9ACTN</name>
<feature type="region of interest" description="Disordered" evidence="3">
    <location>
        <begin position="70"/>
        <end position="89"/>
    </location>
</feature>
<dbReference type="InterPro" id="IPR002469">
    <property type="entry name" value="Peptidase_S9B_N"/>
</dbReference>
<dbReference type="Gene3D" id="2.140.10.30">
    <property type="entry name" value="Dipeptidylpeptidase IV, N-terminal domain"/>
    <property type="match status" value="1"/>
</dbReference>
<evidence type="ECO:0000256" key="1">
    <source>
        <dbReference type="ARBA" id="ARBA00022670"/>
    </source>
</evidence>
<dbReference type="InterPro" id="IPR001375">
    <property type="entry name" value="Peptidase_S9_cat"/>
</dbReference>
<evidence type="ECO:0000313" key="7">
    <source>
        <dbReference type="Proteomes" id="UP000517694"/>
    </source>
</evidence>
<feature type="domain" description="Dipeptidylpeptidase IV N-terminal" evidence="5">
    <location>
        <begin position="112"/>
        <end position="404"/>
    </location>
</feature>
<evidence type="ECO:0000256" key="2">
    <source>
        <dbReference type="ARBA" id="ARBA00022801"/>
    </source>
</evidence>
<evidence type="ECO:0000259" key="4">
    <source>
        <dbReference type="Pfam" id="PF00326"/>
    </source>
</evidence>
<dbReference type="SUPFAM" id="SSF53474">
    <property type="entry name" value="alpha/beta-Hydrolases"/>
    <property type="match status" value="1"/>
</dbReference>
<proteinExistence type="predicted"/>
<reference evidence="6 7" key="1">
    <citation type="submission" date="2020-08" db="EMBL/GenBank/DDBJ databases">
        <title>Whole-Genome Sequence of French Clinical Streptomyces mexicanus Strain Q0842.</title>
        <authorList>
            <person name="Boxberger M."/>
            <person name="La Scola B."/>
        </authorList>
    </citation>
    <scope>NUCLEOTIDE SEQUENCE [LARGE SCALE GENOMIC DNA]</scope>
    <source>
        <strain evidence="6 7">Marseille-Q0842</strain>
    </source>
</reference>
<gene>
    <name evidence="6" type="ORF">H1R13_25585</name>
</gene>
<dbReference type="AlphaFoldDB" id="A0A7X1LSW8"/>
<dbReference type="OrthoDB" id="9812921at2"/>
<dbReference type="Gene3D" id="3.40.50.1820">
    <property type="entry name" value="alpha/beta hydrolase"/>
    <property type="match status" value="1"/>
</dbReference>
<comment type="caution">
    <text evidence="6">The sequence shown here is derived from an EMBL/GenBank/DDBJ whole genome shotgun (WGS) entry which is preliminary data.</text>
</comment>
<accession>A0A7X1LSW8</accession>
<dbReference type="EMBL" id="JACMHY010000011">
    <property type="protein sequence ID" value="MBC2868209.1"/>
    <property type="molecule type" value="Genomic_DNA"/>
</dbReference>
<dbReference type="Pfam" id="PF00326">
    <property type="entry name" value="Peptidase_S9"/>
    <property type="match status" value="1"/>
</dbReference>
<feature type="domain" description="Peptidase S9 prolyl oligopeptidase catalytic" evidence="4">
    <location>
        <begin position="504"/>
        <end position="705"/>
    </location>
</feature>